<name>A0A3D8SQW4_9HELO</name>
<reference evidence="3 4" key="1">
    <citation type="journal article" date="2018" name="IMA Fungus">
        <title>IMA Genome-F 9: Draft genome sequence of Annulohypoxylon stygium, Aspergillus mulundensis, Berkeleyomyces basicola (syn. Thielaviopsis basicola), Ceratocystis smalleyi, two Cercospora beticola strains, Coleophoma cylindrospora, Fusarium fracticaudum, Phialophora cf. hyalina, and Morchella septimelata.</title>
        <authorList>
            <person name="Wingfield B.D."/>
            <person name="Bills G.F."/>
            <person name="Dong Y."/>
            <person name="Huang W."/>
            <person name="Nel W.J."/>
            <person name="Swalarsk-Parry B.S."/>
            <person name="Vaghefi N."/>
            <person name="Wilken P.M."/>
            <person name="An Z."/>
            <person name="de Beer Z.W."/>
            <person name="De Vos L."/>
            <person name="Chen L."/>
            <person name="Duong T.A."/>
            <person name="Gao Y."/>
            <person name="Hammerbacher A."/>
            <person name="Kikkert J.R."/>
            <person name="Li Y."/>
            <person name="Li H."/>
            <person name="Li K."/>
            <person name="Li Q."/>
            <person name="Liu X."/>
            <person name="Ma X."/>
            <person name="Naidoo K."/>
            <person name="Pethybridge S.J."/>
            <person name="Sun J."/>
            <person name="Steenkamp E.T."/>
            <person name="van der Nest M.A."/>
            <person name="van Wyk S."/>
            <person name="Wingfield M.J."/>
            <person name="Xiong C."/>
            <person name="Yue Q."/>
            <person name="Zhang X."/>
        </authorList>
    </citation>
    <scope>NUCLEOTIDE SEQUENCE [LARGE SCALE GENOMIC DNA]</scope>
    <source>
        <strain evidence="3 4">BP6252</strain>
    </source>
</reference>
<feature type="compositionally biased region" description="Polar residues" evidence="2">
    <location>
        <begin position="184"/>
        <end position="193"/>
    </location>
</feature>
<evidence type="ECO:0000313" key="3">
    <source>
        <dbReference type="EMBL" id="RDW88695.1"/>
    </source>
</evidence>
<dbReference type="Proteomes" id="UP000256645">
    <property type="component" value="Unassembled WGS sequence"/>
</dbReference>
<dbReference type="EMBL" id="PDLM01000001">
    <property type="protein sequence ID" value="RDW88695.1"/>
    <property type="molecule type" value="Genomic_DNA"/>
</dbReference>
<dbReference type="STRING" id="1849047.A0A3D8SQW4"/>
<sequence length="388" mass="41643">MSQTPRTKRPLDTLQGMINAILIETGRALRASDKDAGRSMGPANARLRSTIPSAIENFHQALDDLENDIVQAKAVLGRDLEQLRAQRQAAENPIVEQEQEDIKLGVDVMEEEPSQAPVAIMTASEPEPEAAAEPEPEPELEPVIKEEKIQTPEPVAENPPVDQDPPKESIIEEKKEPQIPSPPTSSDETTLKTNPAALGIDTKAEMDTQNPAPSTAGIPDSSIDSLFGDMVETTNENGQADLSFDDMDFSLHETNNNSTAEQTQTQEFDLSTFGDSAGNDVSLDFDMADLQPSTENNAGDVTKNPSANQQVDLSDLFGTDNNTAGPEAADAATGDNMDLDLAIDMGEGDNTVFDDIFFGTGDDTGMGGGGMDEMEHGEFDNAFFGLED</sequence>
<accession>A0A3D8SQW4</accession>
<proteinExistence type="predicted"/>
<keyword evidence="4" id="KW-1185">Reference proteome</keyword>
<dbReference type="AlphaFoldDB" id="A0A3D8SQW4"/>
<comment type="caution">
    <text evidence="3">The sequence shown here is derived from an EMBL/GenBank/DDBJ whole genome shotgun (WGS) entry which is preliminary data.</text>
</comment>
<keyword evidence="1" id="KW-0175">Coiled coil</keyword>
<gene>
    <name evidence="3" type="ORF">BP6252_00727</name>
</gene>
<feature type="region of interest" description="Disordered" evidence="2">
    <location>
        <begin position="123"/>
        <end position="240"/>
    </location>
</feature>
<evidence type="ECO:0000256" key="1">
    <source>
        <dbReference type="SAM" id="Coils"/>
    </source>
</evidence>
<organism evidence="3 4">
    <name type="scientific">Coleophoma cylindrospora</name>
    <dbReference type="NCBI Taxonomy" id="1849047"/>
    <lineage>
        <taxon>Eukaryota</taxon>
        <taxon>Fungi</taxon>
        <taxon>Dikarya</taxon>
        <taxon>Ascomycota</taxon>
        <taxon>Pezizomycotina</taxon>
        <taxon>Leotiomycetes</taxon>
        <taxon>Helotiales</taxon>
        <taxon>Dermateaceae</taxon>
        <taxon>Coleophoma</taxon>
    </lineage>
</organism>
<feature type="compositionally biased region" description="Acidic residues" evidence="2">
    <location>
        <begin position="126"/>
        <end position="140"/>
    </location>
</feature>
<feature type="compositionally biased region" description="Basic and acidic residues" evidence="2">
    <location>
        <begin position="164"/>
        <end position="177"/>
    </location>
</feature>
<evidence type="ECO:0000256" key="2">
    <source>
        <dbReference type="SAM" id="MobiDB-lite"/>
    </source>
</evidence>
<evidence type="ECO:0000313" key="4">
    <source>
        <dbReference type="Proteomes" id="UP000256645"/>
    </source>
</evidence>
<protein>
    <submittedName>
        <fullName evidence="3">Uncharacterized protein</fullName>
    </submittedName>
</protein>
<dbReference type="OrthoDB" id="5409998at2759"/>
<feature type="coiled-coil region" evidence="1">
    <location>
        <begin position="55"/>
        <end position="100"/>
    </location>
</feature>